<organism evidence="1 2">
    <name type="scientific">Gardnerella pickettii JCP7719</name>
    <dbReference type="NCBI Taxonomy" id="1261061"/>
    <lineage>
        <taxon>Bacteria</taxon>
        <taxon>Bacillati</taxon>
        <taxon>Actinomycetota</taxon>
        <taxon>Actinomycetes</taxon>
        <taxon>Bifidobacteriales</taxon>
        <taxon>Bifidobacteriaceae</taxon>
        <taxon>Gardnerella</taxon>
        <taxon>Gardnerella pickettii</taxon>
    </lineage>
</organism>
<reference evidence="1 2" key="1">
    <citation type="submission" date="2013-06" db="EMBL/GenBank/DDBJ databases">
        <authorList>
            <person name="Weinstock G."/>
            <person name="Sodergren E."/>
            <person name="Lobos E.A."/>
            <person name="Fulton L."/>
            <person name="Fulton R."/>
            <person name="Courtney L."/>
            <person name="Fronick C."/>
            <person name="O'Laughlin M."/>
            <person name="Godfrey J."/>
            <person name="Wilson R.M."/>
            <person name="Miner T."/>
            <person name="Farmer C."/>
            <person name="Delehaunty K."/>
            <person name="Cordes M."/>
            <person name="Minx P."/>
            <person name="Tomlinson C."/>
            <person name="Chen J."/>
            <person name="Wollam A."/>
            <person name="Pepin K.H."/>
            <person name="Bhonagiri V."/>
            <person name="Zhang X."/>
            <person name="Warren W."/>
            <person name="Mitreva M."/>
            <person name="Mardis E.R."/>
            <person name="Wilson R.K."/>
        </authorList>
    </citation>
    <scope>NUCLEOTIDE SEQUENCE [LARGE SCALE GENOMIC DNA]</scope>
    <source>
        <strain evidence="1 2">JCP7719</strain>
    </source>
</reference>
<evidence type="ECO:0000313" key="1">
    <source>
        <dbReference type="EMBL" id="EPI49394.1"/>
    </source>
</evidence>
<protein>
    <submittedName>
        <fullName evidence="1">Uncharacterized protein</fullName>
    </submittedName>
</protein>
<proteinExistence type="predicted"/>
<dbReference type="EMBL" id="ATJO01000171">
    <property type="protein sequence ID" value="EPI49394.1"/>
    <property type="molecule type" value="Genomic_DNA"/>
</dbReference>
<dbReference type="Proteomes" id="UP000014601">
    <property type="component" value="Unassembled WGS sequence"/>
</dbReference>
<gene>
    <name evidence="1" type="ORF">HMPREF1576_01438</name>
</gene>
<comment type="caution">
    <text evidence="1">The sequence shown here is derived from an EMBL/GenBank/DDBJ whole genome shotgun (WGS) entry which is preliminary data.</text>
</comment>
<dbReference type="AlphaFoldDB" id="S4GJM7"/>
<accession>S4GJM7</accession>
<sequence length="43" mass="4792">MNPFHAACSSLFLVTALRSCLLMRSRATPKTGRVPDKSNTQKR</sequence>
<dbReference type="HOGENOM" id="CLU_3234098_0_0_11"/>
<evidence type="ECO:0000313" key="2">
    <source>
        <dbReference type="Proteomes" id="UP000014601"/>
    </source>
</evidence>
<name>S4GJM7_9BIFI</name>